<evidence type="ECO:0000313" key="4">
    <source>
        <dbReference type="Proteomes" id="UP000638014"/>
    </source>
</evidence>
<feature type="domain" description="AB hydrolase-1" evidence="2">
    <location>
        <begin position="293"/>
        <end position="519"/>
    </location>
</feature>
<dbReference type="EMBL" id="JACXAF010000019">
    <property type="protein sequence ID" value="MBD1390579.1"/>
    <property type="molecule type" value="Genomic_DNA"/>
</dbReference>
<dbReference type="Proteomes" id="UP000638014">
    <property type="component" value="Unassembled WGS sequence"/>
</dbReference>
<dbReference type="Pfam" id="PF12697">
    <property type="entry name" value="Abhydrolase_6"/>
    <property type="match status" value="1"/>
</dbReference>
<comment type="caution">
    <text evidence="3">The sequence shown here is derived from an EMBL/GenBank/DDBJ whole genome shotgun (WGS) entry which is preliminary data.</text>
</comment>
<dbReference type="Gene3D" id="3.40.50.1820">
    <property type="entry name" value="alpha/beta hydrolase"/>
    <property type="match status" value="1"/>
</dbReference>
<protein>
    <submittedName>
        <fullName evidence="3">Alpha/beta fold hydrolase</fullName>
    </submittedName>
</protein>
<proteinExistence type="predicted"/>
<evidence type="ECO:0000259" key="2">
    <source>
        <dbReference type="Pfam" id="PF12697"/>
    </source>
</evidence>
<dbReference type="GO" id="GO:0016787">
    <property type="term" value="F:hydrolase activity"/>
    <property type="evidence" value="ECO:0007669"/>
    <property type="project" value="UniProtKB-KW"/>
</dbReference>
<keyword evidence="3" id="KW-0378">Hydrolase</keyword>
<reference evidence="3" key="1">
    <citation type="submission" date="2020-09" db="EMBL/GenBank/DDBJ databases">
        <title>A novel bacterium of genus Neiella, isolated from South China Sea.</title>
        <authorList>
            <person name="Huang H."/>
            <person name="Mo K."/>
            <person name="Hu Y."/>
        </authorList>
    </citation>
    <scope>NUCLEOTIDE SEQUENCE</scope>
    <source>
        <strain evidence="3">HB171785</strain>
    </source>
</reference>
<dbReference type="InterPro" id="IPR029058">
    <property type="entry name" value="AB_hydrolase_fold"/>
</dbReference>
<organism evidence="3 4">
    <name type="scientific">Neiella litorisoli</name>
    <dbReference type="NCBI Taxonomy" id="2771431"/>
    <lineage>
        <taxon>Bacteria</taxon>
        <taxon>Pseudomonadati</taxon>
        <taxon>Pseudomonadota</taxon>
        <taxon>Gammaproteobacteria</taxon>
        <taxon>Alteromonadales</taxon>
        <taxon>Echinimonadaceae</taxon>
        <taxon>Neiella</taxon>
    </lineage>
</organism>
<dbReference type="SUPFAM" id="SSF53474">
    <property type="entry name" value="alpha/beta-Hydrolases"/>
    <property type="match status" value="1"/>
</dbReference>
<feature type="compositionally biased region" description="Basic and acidic residues" evidence="1">
    <location>
        <begin position="246"/>
        <end position="257"/>
    </location>
</feature>
<feature type="compositionally biased region" description="Polar residues" evidence="1">
    <location>
        <begin position="258"/>
        <end position="267"/>
    </location>
</feature>
<dbReference type="RefSeq" id="WP_191145647.1">
    <property type="nucleotide sequence ID" value="NZ_JACXAF010000019.1"/>
</dbReference>
<sequence length="528" mass="58589">MDRRLFYLPDLKTQANLLCCETPATTTEQHTIVIVPPLLEEMNACRRHIAEYAAQASLHGYKTLYFDLLGSGDSALELADINSLAMWQANIDTLLALATTPVTLIAIRSGVLLLSAQQLADWPVQLWQPELSGQRWVKAIRRAQHLMPQSPADPNDDFTDYQGYTIANSLLDEIAAVDLSSQLDPSRHTLQYVDGLAPLNSKLAMQTIASYAFWQHNERTDDTMQAWFDASLAKLATQTHHIAPRSAEHTSNTERQPKHSVTQSSQESIKCLPVNNRVIFVGQHDTDVAGVSVVFLPGRPQTRVGPHRLFVSLARQLAASGISATRVEYIGWGDGTGPAQTYQSPSAELTAVIRWLKQQKPNDHIVLCGLCDGATLSLLASPNECSGLILLNPFFDNDAAWSGALLEDHYLTQATDMQALLRHLKQPWLLPAKVAGLLKHWWQSKAPSPQSSTSPAISQLKSSSLPTLLCWSEHDLTAKQSQLQLQEWLNKPQQTVKLETIEHADHTFSNSSSQHQLFARILKFLNTI</sequence>
<feature type="region of interest" description="Disordered" evidence="1">
    <location>
        <begin position="243"/>
        <end position="267"/>
    </location>
</feature>
<dbReference type="InterPro" id="IPR000073">
    <property type="entry name" value="AB_hydrolase_1"/>
</dbReference>
<keyword evidence="4" id="KW-1185">Reference proteome</keyword>
<evidence type="ECO:0000313" key="3">
    <source>
        <dbReference type="EMBL" id="MBD1390579.1"/>
    </source>
</evidence>
<name>A0A8J6QK06_9GAMM</name>
<evidence type="ECO:0000256" key="1">
    <source>
        <dbReference type="SAM" id="MobiDB-lite"/>
    </source>
</evidence>
<accession>A0A8J6QK06</accession>
<gene>
    <name evidence="3" type="ORF">IC617_14165</name>
</gene>
<dbReference type="AlphaFoldDB" id="A0A8J6QK06"/>